<evidence type="ECO:0000256" key="2">
    <source>
        <dbReference type="ARBA" id="ARBA00022748"/>
    </source>
</evidence>
<evidence type="ECO:0000256" key="5">
    <source>
        <dbReference type="ARBA" id="ARBA00023284"/>
    </source>
</evidence>
<evidence type="ECO:0000256" key="6">
    <source>
        <dbReference type="SAM" id="Phobius"/>
    </source>
</evidence>
<dbReference type="GO" id="GO:0030313">
    <property type="term" value="C:cell envelope"/>
    <property type="evidence" value="ECO:0007669"/>
    <property type="project" value="UniProtKB-SubCell"/>
</dbReference>
<keyword evidence="4" id="KW-1015">Disulfide bond</keyword>
<keyword evidence="6" id="KW-0812">Transmembrane</keyword>
<dbReference type="GO" id="GO:0016209">
    <property type="term" value="F:antioxidant activity"/>
    <property type="evidence" value="ECO:0007669"/>
    <property type="project" value="InterPro"/>
</dbReference>
<evidence type="ECO:0000256" key="1">
    <source>
        <dbReference type="ARBA" id="ARBA00004196"/>
    </source>
</evidence>
<dbReference type="PROSITE" id="PS00194">
    <property type="entry name" value="THIOREDOXIN_1"/>
    <property type="match status" value="1"/>
</dbReference>
<dbReference type="InterPro" id="IPR036249">
    <property type="entry name" value="Thioredoxin-like_sf"/>
</dbReference>
<sequence>MRKKVFIISLLILIGISIFVVKYYNNNAINKNDITINNKDENINETEKKETKKLQAIDFKLKDINGKEVSLSQFKGKKVFLNFWATWCGYCKVEMKDIEKLYKETKDKNIVILAIDVGEKADIVKDFINKNNYSFPVLLDIDQKVTESYGIQGFPTSLFVDEEGYVYSGIQGGMTLRMMKEQLNIE</sequence>
<comment type="caution">
    <text evidence="8">The sequence shown here is derived from an EMBL/GenBank/DDBJ whole genome shotgun (WGS) entry which is preliminary data.</text>
</comment>
<evidence type="ECO:0000313" key="9">
    <source>
        <dbReference type="Proteomes" id="UP000563151"/>
    </source>
</evidence>
<proteinExistence type="predicted"/>
<dbReference type="GO" id="GO:0016491">
    <property type="term" value="F:oxidoreductase activity"/>
    <property type="evidence" value="ECO:0007669"/>
    <property type="project" value="InterPro"/>
</dbReference>
<dbReference type="EMBL" id="JAAZWO010000013">
    <property type="protein sequence ID" value="MBC2398375.1"/>
    <property type="molecule type" value="Genomic_DNA"/>
</dbReference>
<reference evidence="8 9" key="1">
    <citation type="submission" date="2020-04" db="EMBL/GenBank/DDBJ databases">
        <title>Genomic insights into acetone-butanol-ethanol (ABE) fermentation by sequencing solventogenic clostridia strains.</title>
        <authorList>
            <person name="Brown S."/>
        </authorList>
    </citation>
    <scope>NUCLEOTIDE SEQUENCE [LARGE SCALE GENOMIC DNA]</scope>
    <source>
        <strain evidence="8 9">DJ011</strain>
    </source>
</reference>
<evidence type="ECO:0000256" key="4">
    <source>
        <dbReference type="ARBA" id="ARBA00023157"/>
    </source>
</evidence>
<keyword evidence="3" id="KW-0735">Signal-anchor</keyword>
<dbReference type="PANTHER" id="PTHR42852">
    <property type="entry name" value="THIOL:DISULFIDE INTERCHANGE PROTEIN DSBE"/>
    <property type="match status" value="1"/>
</dbReference>
<feature type="domain" description="Thioredoxin" evidence="7">
    <location>
        <begin position="50"/>
        <end position="184"/>
    </location>
</feature>
<gene>
    <name evidence="8" type="ORF">HGG79_11430</name>
</gene>
<evidence type="ECO:0000313" key="8">
    <source>
        <dbReference type="EMBL" id="MBC2398375.1"/>
    </source>
</evidence>
<keyword evidence="9" id="KW-1185">Reference proteome</keyword>
<dbReference type="Proteomes" id="UP000563151">
    <property type="component" value="Unassembled WGS sequence"/>
</dbReference>
<dbReference type="InterPro" id="IPR017937">
    <property type="entry name" value="Thioredoxin_CS"/>
</dbReference>
<dbReference type="PANTHER" id="PTHR42852:SF6">
    <property type="entry name" value="THIOL:DISULFIDE INTERCHANGE PROTEIN DSBE"/>
    <property type="match status" value="1"/>
</dbReference>
<accession>A0A923ED39</accession>
<dbReference type="PROSITE" id="PS51352">
    <property type="entry name" value="THIOREDOXIN_2"/>
    <property type="match status" value="1"/>
</dbReference>
<dbReference type="RefSeq" id="WP_035145519.1">
    <property type="nucleotide sequence ID" value="NZ_JAAZWO010000013.1"/>
</dbReference>
<keyword evidence="2" id="KW-0201">Cytochrome c-type biogenesis</keyword>
<protein>
    <submittedName>
        <fullName evidence="8">TlpA family protein disulfide reductase</fullName>
    </submittedName>
</protein>
<dbReference type="Pfam" id="PF00578">
    <property type="entry name" value="AhpC-TSA"/>
    <property type="match status" value="1"/>
</dbReference>
<comment type="subcellular location">
    <subcellularLocation>
        <location evidence="1">Cell envelope</location>
    </subcellularLocation>
</comment>
<keyword evidence="6" id="KW-1133">Transmembrane helix</keyword>
<evidence type="ECO:0000259" key="7">
    <source>
        <dbReference type="PROSITE" id="PS51352"/>
    </source>
</evidence>
<dbReference type="Gene3D" id="3.40.30.10">
    <property type="entry name" value="Glutaredoxin"/>
    <property type="match status" value="1"/>
</dbReference>
<organism evidence="8 9">
    <name type="scientific">Clostridium tetanomorphum</name>
    <dbReference type="NCBI Taxonomy" id="1553"/>
    <lineage>
        <taxon>Bacteria</taxon>
        <taxon>Bacillati</taxon>
        <taxon>Bacillota</taxon>
        <taxon>Clostridia</taxon>
        <taxon>Eubacteriales</taxon>
        <taxon>Clostridiaceae</taxon>
        <taxon>Clostridium</taxon>
    </lineage>
</organism>
<dbReference type="SUPFAM" id="SSF52833">
    <property type="entry name" value="Thioredoxin-like"/>
    <property type="match status" value="1"/>
</dbReference>
<name>A0A923ED39_CLOTT</name>
<keyword evidence="5" id="KW-0676">Redox-active center</keyword>
<feature type="transmembrane region" description="Helical" evidence="6">
    <location>
        <begin position="5"/>
        <end position="24"/>
    </location>
</feature>
<dbReference type="GO" id="GO:0017004">
    <property type="term" value="P:cytochrome complex assembly"/>
    <property type="evidence" value="ECO:0007669"/>
    <property type="project" value="UniProtKB-KW"/>
</dbReference>
<dbReference type="InterPro" id="IPR013766">
    <property type="entry name" value="Thioredoxin_domain"/>
</dbReference>
<evidence type="ECO:0000256" key="3">
    <source>
        <dbReference type="ARBA" id="ARBA00022968"/>
    </source>
</evidence>
<dbReference type="InterPro" id="IPR000866">
    <property type="entry name" value="AhpC/TSA"/>
</dbReference>
<dbReference type="InterPro" id="IPR050553">
    <property type="entry name" value="Thioredoxin_ResA/DsbE_sf"/>
</dbReference>
<keyword evidence="6" id="KW-0472">Membrane</keyword>
<dbReference type="CDD" id="cd02966">
    <property type="entry name" value="TlpA_like_family"/>
    <property type="match status" value="1"/>
</dbReference>
<dbReference type="AlphaFoldDB" id="A0A923ED39"/>